<dbReference type="SMART" id="SM00228">
    <property type="entry name" value="PDZ"/>
    <property type="match status" value="2"/>
</dbReference>
<gene>
    <name evidence="3" type="ORF">D4764_03G0011860</name>
</gene>
<dbReference type="CDD" id="cd23058">
    <property type="entry name" value="PDZ2_Par3-like"/>
    <property type="match status" value="1"/>
</dbReference>
<dbReference type="GO" id="GO:0045197">
    <property type="term" value="P:establishment or maintenance of epithelial cell apical/basal polarity"/>
    <property type="evidence" value="ECO:0007669"/>
    <property type="project" value="TreeGrafter"/>
</dbReference>
<feature type="compositionally biased region" description="Basic and acidic residues" evidence="1">
    <location>
        <begin position="55"/>
        <end position="77"/>
    </location>
</feature>
<dbReference type="EMBL" id="RHFK02000016">
    <property type="protein sequence ID" value="TWW64178.1"/>
    <property type="molecule type" value="Genomic_DNA"/>
</dbReference>
<evidence type="ECO:0000313" key="3">
    <source>
        <dbReference type="EMBL" id="TWW64178.1"/>
    </source>
</evidence>
<feature type="compositionally biased region" description="Polar residues" evidence="1">
    <location>
        <begin position="433"/>
        <end position="442"/>
    </location>
</feature>
<dbReference type="GO" id="GO:0043296">
    <property type="term" value="C:apical junction complex"/>
    <property type="evidence" value="ECO:0007669"/>
    <property type="project" value="TreeGrafter"/>
</dbReference>
<dbReference type="FunFam" id="2.30.42.10:FF:000011">
    <property type="entry name" value="partitioning defective 3 homolog isoform X1"/>
    <property type="match status" value="1"/>
</dbReference>
<evidence type="ECO:0000313" key="4">
    <source>
        <dbReference type="Proteomes" id="UP000324091"/>
    </source>
</evidence>
<feature type="region of interest" description="Disordered" evidence="1">
    <location>
        <begin position="655"/>
        <end position="761"/>
    </location>
</feature>
<dbReference type="GO" id="GO:0035091">
    <property type="term" value="F:phosphatidylinositol binding"/>
    <property type="evidence" value="ECO:0007669"/>
    <property type="project" value="TreeGrafter"/>
</dbReference>
<protein>
    <submittedName>
        <fullName evidence="3">Partitioning defective 3-like protein B</fullName>
    </submittedName>
</protein>
<feature type="compositionally biased region" description="Basic and acidic residues" evidence="1">
    <location>
        <begin position="577"/>
        <end position="596"/>
    </location>
</feature>
<dbReference type="GO" id="GO:0000226">
    <property type="term" value="P:microtubule cytoskeleton organization"/>
    <property type="evidence" value="ECO:0007669"/>
    <property type="project" value="TreeGrafter"/>
</dbReference>
<feature type="compositionally biased region" description="Polar residues" evidence="1">
    <location>
        <begin position="78"/>
        <end position="125"/>
    </location>
</feature>
<feature type="region of interest" description="Disordered" evidence="1">
    <location>
        <begin position="29"/>
        <end position="140"/>
    </location>
</feature>
<dbReference type="PANTHER" id="PTHR16484">
    <property type="entry name" value="PARTITIONING DEFECTIVE 3 RELATED"/>
    <property type="match status" value="1"/>
</dbReference>
<proteinExistence type="predicted"/>
<sequence>MATPSVHLEVLSVPNKTPYEKSLIGQLFTGDGRDLSAKTKSPMSLRVKANLQPEPKGDKLHTKLEVRQPDMRSKTPEPESTSLPPALQSGQDSQERVSQTAPESTTRASPTPKARSQSPLATRSPITPGLPNLTTKRGGKRIKIDLKKGAEGLGFTVVTRDSSVHGPGPILVKNILQRGAAVKDGRLQPGDRILEVNGVDMTGRSQEELVAMLRSTKQGECVYMVVARQEDLFLPRELEETSFVPVHHGSTQSGHTPSFLSLFDLAQVQVHHRAQVHRIGPGAPHRPSSAQWFMANSTKLLPPPTALEEEKGEEARSLVLEDGREQLMYEIPLNETGSAGLGVSLKGNKSRETGEDLGIFIKSIIHGGAAYKDGRLSVNDQLLAINGESLLGRSNHAAMETLRHSMSSEGNSRGTIQLVVLRAPRQGALNPEPFTSQPSPQQAELPPPQRGLASTNPRPSTTVSGSTANQPSTTMSLNQEAWDDIAYQGPSGAPNSESILGSGSRAPQIMSKSIDSGSAAHPAAAANGSYGHYGNSDEEWDDGFPPPPSPRSVEEMGRDFPLTPSQPRTEELLFDSEFQKQQHLATDDQLTKDNKPRNRTSKSMDLVADESNMDSLVRRKNEPSADGVLGPTLGLWKSSSLESLQTAVSEAKQSHIQAQVPFHRPRPHVVRGRGCNQSFRIAIDKSYDGPSEDDDDFSEHSSGHETPVSSSSRQDLDAEEGKKKKTKGKKKEKKSKGKKKTDEAVEDTEKKTKKKGFTLLR</sequence>
<accession>A0A5C6NBC2</accession>
<dbReference type="SUPFAM" id="SSF50156">
    <property type="entry name" value="PDZ domain-like"/>
    <property type="match status" value="2"/>
</dbReference>
<dbReference type="GO" id="GO:0005938">
    <property type="term" value="C:cell cortex"/>
    <property type="evidence" value="ECO:0007669"/>
    <property type="project" value="TreeGrafter"/>
</dbReference>
<evidence type="ECO:0000256" key="1">
    <source>
        <dbReference type="SAM" id="MobiDB-lite"/>
    </source>
</evidence>
<feature type="region of interest" description="Disordered" evidence="1">
    <location>
        <begin position="485"/>
        <end position="629"/>
    </location>
</feature>
<dbReference type="GO" id="GO:0051660">
    <property type="term" value="P:establishment of centrosome localization"/>
    <property type="evidence" value="ECO:0007669"/>
    <property type="project" value="TreeGrafter"/>
</dbReference>
<dbReference type="InterPro" id="IPR001478">
    <property type="entry name" value="PDZ"/>
</dbReference>
<dbReference type="GO" id="GO:0030010">
    <property type="term" value="P:establishment of cell polarity"/>
    <property type="evidence" value="ECO:0007669"/>
    <property type="project" value="TreeGrafter"/>
</dbReference>
<dbReference type="CDD" id="cd23059">
    <property type="entry name" value="PDZ3_Par3-like"/>
    <property type="match status" value="1"/>
</dbReference>
<keyword evidence="4" id="KW-1185">Reference proteome</keyword>
<feature type="compositionally biased region" description="Basic residues" evidence="1">
    <location>
        <begin position="751"/>
        <end position="761"/>
    </location>
</feature>
<feature type="domain" description="PDZ" evidence="2">
    <location>
        <begin position="330"/>
        <end position="405"/>
    </location>
</feature>
<evidence type="ECO:0000259" key="2">
    <source>
        <dbReference type="PROSITE" id="PS50106"/>
    </source>
</evidence>
<dbReference type="Gene3D" id="2.30.42.10">
    <property type="match status" value="2"/>
</dbReference>
<feature type="compositionally biased region" description="Basic and acidic residues" evidence="1">
    <location>
        <begin position="740"/>
        <end position="750"/>
    </location>
</feature>
<dbReference type="GO" id="GO:0008104">
    <property type="term" value="P:intracellular protein localization"/>
    <property type="evidence" value="ECO:0007669"/>
    <property type="project" value="TreeGrafter"/>
</dbReference>
<dbReference type="Pfam" id="PF00595">
    <property type="entry name" value="PDZ"/>
    <property type="match status" value="2"/>
</dbReference>
<feature type="compositionally biased region" description="Basic residues" evidence="1">
    <location>
        <begin position="723"/>
        <end position="739"/>
    </location>
</feature>
<dbReference type="GO" id="GO:0007155">
    <property type="term" value="P:cell adhesion"/>
    <property type="evidence" value="ECO:0007669"/>
    <property type="project" value="TreeGrafter"/>
</dbReference>
<feature type="region of interest" description="Disordered" evidence="1">
    <location>
        <begin position="428"/>
        <end position="473"/>
    </location>
</feature>
<comment type="caution">
    <text evidence="3">The sequence shown here is derived from an EMBL/GenBank/DDBJ whole genome shotgun (WGS) entry which is preliminary data.</text>
</comment>
<organism evidence="3 4">
    <name type="scientific">Takifugu flavidus</name>
    <name type="common">sansaifugu</name>
    <dbReference type="NCBI Taxonomy" id="433684"/>
    <lineage>
        <taxon>Eukaryota</taxon>
        <taxon>Metazoa</taxon>
        <taxon>Chordata</taxon>
        <taxon>Craniata</taxon>
        <taxon>Vertebrata</taxon>
        <taxon>Euteleostomi</taxon>
        <taxon>Actinopterygii</taxon>
        <taxon>Neopterygii</taxon>
        <taxon>Teleostei</taxon>
        <taxon>Neoteleostei</taxon>
        <taxon>Acanthomorphata</taxon>
        <taxon>Eupercaria</taxon>
        <taxon>Tetraodontiformes</taxon>
        <taxon>Tetradontoidea</taxon>
        <taxon>Tetraodontidae</taxon>
        <taxon>Takifugu</taxon>
    </lineage>
</organism>
<dbReference type="PANTHER" id="PTHR16484:SF4">
    <property type="entry name" value="PARTITIONING DEFECTIVE 3 HOMOLOG B"/>
    <property type="match status" value="1"/>
</dbReference>
<name>A0A5C6NBC2_9TELE</name>
<dbReference type="AlphaFoldDB" id="A0A5C6NBC2"/>
<dbReference type="GO" id="GO:0005912">
    <property type="term" value="C:adherens junction"/>
    <property type="evidence" value="ECO:0007669"/>
    <property type="project" value="TreeGrafter"/>
</dbReference>
<feature type="compositionally biased region" description="Polar residues" evidence="1">
    <location>
        <begin position="452"/>
        <end position="473"/>
    </location>
</feature>
<dbReference type="Proteomes" id="UP000324091">
    <property type="component" value="Chromosome 3"/>
</dbReference>
<dbReference type="InterPro" id="IPR052213">
    <property type="entry name" value="PAR3"/>
</dbReference>
<dbReference type="PROSITE" id="PS50106">
    <property type="entry name" value="PDZ"/>
    <property type="match status" value="2"/>
</dbReference>
<dbReference type="GO" id="GO:0016324">
    <property type="term" value="C:apical plasma membrane"/>
    <property type="evidence" value="ECO:0007669"/>
    <property type="project" value="TreeGrafter"/>
</dbReference>
<feature type="domain" description="PDZ" evidence="2">
    <location>
        <begin position="143"/>
        <end position="216"/>
    </location>
</feature>
<reference evidence="3 4" key="1">
    <citation type="submission" date="2019-04" db="EMBL/GenBank/DDBJ databases">
        <title>Chromosome genome assembly for Takifugu flavidus.</title>
        <authorList>
            <person name="Xiao S."/>
        </authorList>
    </citation>
    <scope>NUCLEOTIDE SEQUENCE [LARGE SCALE GENOMIC DNA]</scope>
    <source>
        <strain evidence="3">HTHZ2018</strain>
        <tissue evidence="3">Muscle</tissue>
    </source>
</reference>
<dbReference type="InterPro" id="IPR036034">
    <property type="entry name" value="PDZ_sf"/>
</dbReference>
<dbReference type="FunFam" id="2.30.42.10:FF:000078">
    <property type="entry name" value="Partitioning defective 3 homolog B"/>
    <property type="match status" value="1"/>
</dbReference>